<dbReference type="GO" id="GO:0004523">
    <property type="term" value="F:RNA-DNA hybrid ribonuclease activity"/>
    <property type="evidence" value="ECO:0007669"/>
    <property type="project" value="InterPro"/>
</dbReference>
<dbReference type="Gene3D" id="3.30.420.10">
    <property type="entry name" value="Ribonuclease H-like superfamily/Ribonuclease H"/>
    <property type="match status" value="1"/>
</dbReference>
<keyword evidence="1" id="KW-0732">Signal</keyword>
<dbReference type="InterPro" id="IPR036397">
    <property type="entry name" value="RNaseH_sf"/>
</dbReference>
<dbReference type="InterPro" id="IPR002156">
    <property type="entry name" value="RNaseH_domain"/>
</dbReference>
<name>A0A0B7BN22_9EUPU</name>
<dbReference type="SUPFAM" id="SSF53098">
    <property type="entry name" value="Ribonuclease H-like"/>
    <property type="match status" value="1"/>
</dbReference>
<accession>A0A0B7BN22</accession>
<gene>
    <name evidence="3" type="primary">ORF195829</name>
</gene>
<evidence type="ECO:0000313" key="3">
    <source>
        <dbReference type="EMBL" id="CEK93530.1"/>
    </source>
</evidence>
<feature type="domain" description="RNase H type-1" evidence="2">
    <location>
        <begin position="9"/>
        <end position="149"/>
    </location>
</feature>
<protein>
    <recommendedName>
        <fullName evidence="2">RNase H type-1 domain-containing protein</fullName>
    </recommendedName>
</protein>
<evidence type="ECO:0000259" key="2">
    <source>
        <dbReference type="PROSITE" id="PS50879"/>
    </source>
</evidence>
<feature type="chain" id="PRO_5002111945" description="RNase H type-1 domain-containing protein" evidence="1">
    <location>
        <begin position="18"/>
        <end position="161"/>
    </location>
</feature>
<dbReference type="PROSITE" id="PS50879">
    <property type="entry name" value="RNASE_H_1"/>
    <property type="match status" value="1"/>
</dbReference>
<feature type="non-terminal residue" evidence="3">
    <location>
        <position position="1"/>
    </location>
</feature>
<feature type="non-terminal residue" evidence="3">
    <location>
        <position position="161"/>
    </location>
</feature>
<organism evidence="3">
    <name type="scientific">Arion vulgaris</name>
    <dbReference type="NCBI Taxonomy" id="1028688"/>
    <lineage>
        <taxon>Eukaryota</taxon>
        <taxon>Metazoa</taxon>
        <taxon>Spiralia</taxon>
        <taxon>Lophotrochozoa</taxon>
        <taxon>Mollusca</taxon>
        <taxon>Gastropoda</taxon>
        <taxon>Heterobranchia</taxon>
        <taxon>Euthyneura</taxon>
        <taxon>Panpulmonata</taxon>
        <taxon>Eupulmonata</taxon>
        <taxon>Stylommatophora</taxon>
        <taxon>Helicina</taxon>
        <taxon>Arionoidea</taxon>
        <taxon>Arionidae</taxon>
        <taxon>Arion</taxon>
    </lineage>
</organism>
<dbReference type="AlphaFoldDB" id="A0A0B7BN22"/>
<feature type="signal peptide" evidence="1">
    <location>
        <begin position="1"/>
        <end position="17"/>
    </location>
</feature>
<evidence type="ECO:0000256" key="1">
    <source>
        <dbReference type="SAM" id="SignalP"/>
    </source>
</evidence>
<dbReference type="Pfam" id="PF00075">
    <property type="entry name" value="RNase_H"/>
    <property type="match status" value="1"/>
</dbReference>
<sequence length="161" mass="18163">LLLLQLLFIFTYSKVYKKGSKKTTPNSHGYMLTLKDLQQMQLEMEGLVSLLHETRYIPCGKFCSNYTAEAQALIQAAIMINNSNSDCQQVVFFTDALSVLQALQSNHPSLRKELSKISTNKRVTLQWVPSHCGVPGNEKADKLAKKGAECEQIDNEITYFE</sequence>
<dbReference type="EMBL" id="HACG01046665">
    <property type="protein sequence ID" value="CEK93530.1"/>
    <property type="molecule type" value="Transcribed_RNA"/>
</dbReference>
<dbReference type="InterPro" id="IPR012337">
    <property type="entry name" value="RNaseH-like_sf"/>
</dbReference>
<dbReference type="GO" id="GO:0003676">
    <property type="term" value="F:nucleic acid binding"/>
    <property type="evidence" value="ECO:0007669"/>
    <property type="project" value="InterPro"/>
</dbReference>
<proteinExistence type="predicted"/>
<dbReference type="CDD" id="cd09276">
    <property type="entry name" value="Rnase_HI_RT_non_LTR"/>
    <property type="match status" value="1"/>
</dbReference>
<reference evidence="3" key="1">
    <citation type="submission" date="2014-12" db="EMBL/GenBank/DDBJ databases">
        <title>Insight into the proteome of Arion vulgaris.</title>
        <authorList>
            <person name="Aradska J."/>
            <person name="Bulat T."/>
            <person name="Smidak R."/>
            <person name="Sarate P."/>
            <person name="Gangsoo J."/>
            <person name="Sialana F."/>
            <person name="Bilban M."/>
            <person name="Lubec G."/>
        </authorList>
    </citation>
    <scope>NUCLEOTIDE SEQUENCE</scope>
    <source>
        <tissue evidence="3">Skin</tissue>
    </source>
</reference>